<dbReference type="PANTHER" id="PTHR43537:SF39">
    <property type="entry name" value="HTH-TYPE TRANSCRIPTIONAL REGULATOR MCBR"/>
    <property type="match status" value="1"/>
</dbReference>
<evidence type="ECO:0000259" key="4">
    <source>
        <dbReference type="PROSITE" id="PS50949"/>
    </source>
</evidence>
<dbReference type="AlphaFoldDB" id="A0A840ASC3"/>
<dbReference type="InterPro" id="IPR036388">
    <property type="entry name" value="WH-like_DNA-bd_sf"/>
</dbReference>
<protein>
    <submittedName>
        <fullName evidence="5">DNA-binding GntR family transcriptional regulator</fullName>
    </submittedName>
</protein>
<organism evidence="5 6">
    <name type="scientific">Kaistia hirudinis</name>
    <dbReference type="NCBI Taxonomy" id="1293440"/>
    <lineage>
        <taxon>Bacteria</taxon>
        <taxon>Pseudomonadati</taxon>
        <taxon>Pseudomonadota</taxon>
        <taxon>Alphaproteobacteria</taxon>
        <taxon>Hyphomicrobiales</taxon>
        <taxon>Kaistiaceae</taxon>
        <taxon>Kaistia</taxon>
    </lineage>
</organism>
<evidence type="ECO:0000256" key="1">
    <source>
        <dbReference type="ARBA" id="ARBA00023015"/>
    </source>
</evidence>
<dbReference type="SMART" id="SM00345">
    <property type="entry name" value="HTH_GNTR"/>
    <property type="match status" value="1"/>
</dbReference>
<evidence type="ECO:0000313" key="6">
    <source>
        <dbReference type="Proteomes" id="UP000553963"/>
    </source>
</evidence>
<evidence type="ECO:0000256" key="3">
    <source>
        <dbReference type="ARBA" id="ARBA00023163"/>
    </source>
</evidence>
<keyword evidence="1" id="KW-0805">Transcription regulation</keyword>
<dbReference type="InterPro" id="IPR000524">
    <property type="entry name" value="Tscrpt_reg_HTH_GntR"/>
</dbReference>
<dbReference type="CDD" id="cd07377">
    <property type="entry name" value="WHTH_GntR"/>
    <property type="match status" value="1"/>
</dbReference>
<dbReference type="Pfam" id="PF07729">
    <property type="entry name" value="FCD"/>
    <property type="match status" value="1"/>
</dbReference>
<keyword evidence="2 5" id="KW-0238">DNA-binding</keyword>
<dbReference type="InterPro" id="IPR011711">
    <property type="entry name" value="GntR_C"/>
</dbReference>
<dbReference type="SUPFAM" id="SSF48008">
    <property type="entry name" value="GntR ligand-binding domain-like"/>
    <property type="match status" value="1"/>
</dbReference>
<feature type="domain" description="HTH gntR-type" evidence="4">
    <location>
        <begin position="11"/>
        <end position="78"/>
    </location>
</feature>
<reference evidence="5 6" key="1">
    <citation type="submission" date="2020-08" db="EMBL/GenBank/DDBJ databases">
        <title>Genomic Encyclopedia of Type Strains, Phase IV (KMG-IV): sequencing the most valuable type-strain genomes for metagenomic binning, comparative biology and taxonomic classification.</title>
        <authorList>
            <person name="Goeker M."/>
        </authorList>
    </citation>
    <scope>NUCLEOTIDE SEQUENCE [LARGE SCALE GENOMIC DNA]</scope>
    <source>
        <strain evidence="5 6">DSM 25966</strain>
    </source>
</reference>
<dbReference type="RefSeq" id="WP_183399628.1">
    <property type="nucleotide sequence ID" value="NZ_JACIDS010000004.1"/>
</dbReference>
<dbReference type="InterPro" id="IPR008920">
    <property type="entry name" value="TF_FadR/GntR_C"/>
</dbReference>
<name>A0A840ASC3_9HYPH</name>
<dbReference type="EMBL" id="JACIDS010000004">
    <property type="protein sequence ID" value="MBB3931937.1"/>
    <property type="molecule type" value="Genomic_DNA"/>
</dbReference>
<sequence>MMQQLNGVQASSLSSQIYLQLRQQLMSARLKPGERLKIRELAQRLGTSETPVREALFQLVKDGALEMKAGYYIRVRRVTLQEYLEMREIRLMLEPHATLQAMANIDDAFIEELARMHERLVVAEQTKDYPAALEANYDFHFSVYRKSEMPHLIEILERLWIQIGPLLTFLYPHGHPSYKGQHQHVQLLNALKARDKKAVRKAVEQDLIEGSRTFVAYLAEIDGKDLPGDEAAEPEKPVRA</sequence>
<dbReference type="SUPFAM" id="SSF46785">
    <property type="entry name" value="Winged helix' DNA-binding domain"/>
    <property type="match status" value="1"/>
</dbReference>
<proteinExistence type="predicted"/>
<dbReference type="PANTHER" id="PTHR43537">
    <property type="entry name" value="TRANSCRIPTIONAL REGULATOR, GNTR FAMILY"/>
    <property type="match status" value="1"/>
</dbReference>
<gene>
    <name evidence="5" type="ORF">GGR25_002995</name>
</gene>
<dbReference type="InterPro" id="IPR036390">
    <property type="entry name" value="WH_DNA-bd_sf"/>
</dbReference>
<dbReference type="Pfam" id="PF00392">
    <property type="entry name" value="GntR"/>
    <property type="match status" value="1"/>
</dbReference>
<evidence type="ECO:0000256" key="2">
    <source>
        <dbReference type="ARBA" id="ARBA00023125"/>
    </source>
</evidence>
<dbReference type="Gene3D" id="1.10.10.10">
    <property type="entry name" value="Winged helix-like DNA-binding domain superfamily/Winged helix DNA-binding domain"/>
    <property type="match status" value="1"/>
</dbReference>
<dbReference type="SMART" id="SM00895">
    <property type="entry name" value="FCD"/>
    <property type="match status" value="1"/>
</dbReference>
<evidence type="ECO:0000313" key="5">
    <source>
        <dbReference type="EMBL" id="MBB3931937.1"/>
    </source>
</evidence>
<keyword evidence="6" id="KW-1185">Reference proteome</keyword>
<dbReference type="GO" id="GO:0003700">
    <property type="term" value="F:DNA-binding transcription factor activity"/>
    <property type="evidence" value="ECO:0007669"/>
    <property type="project" value="InterPro"/>
</dbReference>
<dbReference type="Proteomes" id="UP000553963">
    <property type="component" value="Unassembled WGS sequence"/>
</dbReference>
<comment type="caution">
    <text evidence="5">The sequence shown here is derived from an EMBL/GenBank/DDBJ whole genome shotgun (WGS) entry which is preliminary data.</text>
</comment>
<dbReference type="GO" id="GO:0003677">
    <property type="term" value="F:DNA binding"/>
    <property type="evidence" value="ECO:0007669"/>
    <property type="project" value="UniProtKB-KW"/>
</dbReference>
<accession>A0A840ASC3</accession>
<dbReference type="PROSITE" id="PS50949">
    <property type="entry name" value="HTH_GNTR"/>
    <property type="match status" value="1"/>
</dbReference>
<dbReference type="Gene3D" id="1.20.120.530">
    <property type="entry name" value="GntR ligand-binding domain-like"/>
    <property type="match status" value="1"/>
</dbReference>
<keyword evidence="3" id="KW-0804">Transcription</keyword>